<keyword evidence="5" id="KW-1015">Disulfide bond</keyword>
<evidence type="ECO:0000256" key="1">
    <source>
        <dbReference type="ARBA" id="ARBA00022722"/>
    </source>
</evidence>
<keyword evidence="6" id="KW-0325">Glycoprotein</keyword>
<dbReference type="Proteomes" id="UP001501083">
    <property type="component" value="Unassembled WGS sequence"/>
</dbReference>
<dbReference type="EMBL" id="BAABKY010000002">
    <property type="protein sequence ID" value="GAA5078940.1"/>
    <property type="molecule type" value="Genomic_DNA"/>
</dbReference>
<protein>
    <submittedName>
        <fullName evidence="7">S1/P1 nuclease</fullName>
    </submittedName>
</protein>
<proteinExistence type="predicted"/>
<keyword evidence="8" id="KW-1185">Reference proteome</keyword>
<dbReference type="InterPro" id="IPR008947">
    <property type="entry name" value="PLipase_C/P1_nuclease_dom_sf"/>
</dbReference>
<organism evidence="7 8">
    <name type="scientific">Lysobacter panacisoli</name>
    <dbReference type="NCBI Taxonomy" id="1255263"/>
    <lineage>
        <taxon>Bacteria</taxon>
        <taxon>Pseudomonadati</taxon>
        <taxon>Pseudomonadota</taxon>
        <taxon>Gammaproteobacteria</taxon>
        <taxon>Lysobacterales</taxon>
        <taxon>Lysobacteraceae</taxon>
        <taxon>Lysobacter</taxon>
    </lineage>
</organism>
<dbReference type="PANTHER" id="PTHR33146">
    <property type="entry name" value="ENDONUCLEASE 4"/>
    <property type="match status" value="1"/>
</dbReference>
<sequence>MSAKVAGMTRLLCIVLILTLAVPGDAFAWGRLGHRLVAALAWDDLTPQARAQIAKLLEGEADPTLPGIASWADELRDKDPQLGKKTSKWHYVNIAEDGCEYEQAKHCANGDCVVEAIRAQTAILADTTRTKAERLQALKFVVHFVGDVHQPLHAGYARDKGGNDVQVNFDGRGSNLHSLWDSGMLNAANLDEANWLQRLRAMPLAVAMARDPLPPASVEWAEDSCRIATRPGLYPAGAKIGDDYVQSWRPVAEVQLRRGGAQLAATLNAALAR</sequence>
<evidence type="ECO:0000313" key="7">
    <source>
        <dbReference type="EMBL" id="GAA5078940.1"/>
    </source>
</evidence>
<evidence type="ECO:0000256" key="5">
    <source>
        <dbReference type="ARBA" id="ARBA00023157"/>
    </source>
</evidence>
<comment type="caution">
    <text evidence="7">The sequence shown here is derived from an EMBL/GenBank/DDBJ whole genome shotgun (WGS) entry which is preliminary data.</text>
</comment>
<keyword evidence="1" id="KW-0540">Nuclease</keyword>
<name>A0ABP9LLY0_9GAMM</name>
<dbReference type="SUPFAM" id="SSF48537">
    <property type="entry name" value="Phospholipase C/P1 nuclease"/>
    <property type="match status" value="1"/>
</dbReference>
<evidence type="ECO:0000313" key="8">
    <source>
        <dbReference type="Proteomes" id="UP001501083"/>
    </source>
</evidence>
<dbReference type="Pfam" id="PF02265">
    <property type="entry name" value="S1-P1_nuclease"/>
    <property type="match status" value="1"/>
</dbReference>
<evidence type="ECO:0000256" key="2">
    <source>
        <dbReference type="ARBA" id="ARBA00022723"/>
    </source>
</evidence>
<evidence type="ECO:0000256" key="3">
    <source>
        <dbReference type="ARBA" id="ARBA00022759"/>
    </source>
</evidence>
<gene>
    <name evidence="7" type="ORF">GCM10025759_26640</name>
</gene>
<dbReference type="CDD" id="cd11010">
    <property type="entry name" value="S1-P1_nuclease"/>
    <property type="match status" value="1"/>
</dbReference>
<dbReference type="Gene3D" id="1.10.575.10">
    <property type="entry name" value="P1 Nuclease"/>
    <property type="match status" value="1"/>
</dbReference>
<evidence type="ECO:0000256" key="4">
    <source>
        <dbReference type="ARBA" id="ARBA00022801"/>
    </source>
</evidence>
<keyword evidence="4" id="KW-0378">Hydrolase</keyword>
<evidence type="ECO:0000256" key="6">
    <source>
        <dbReference type="ARBA" id="ARBA00023180"/>
    </source>
</evidence>
<reference evidence="8" key="1">
    <citation type="journal article" date="2019" name="Int. J. Syst. Evol. Microbiol.">
        <title>The Global Catalogue of Microorganisms (GCM) 10K type strain sequencing project: providing services to taxonomists for standard genome sequencing and annotation.</title>
        <authorList>
            <consortium name="The Broad Institute Genomics Platform"/>
            <consortium name="The Broad Institute Genome Sequencing Center for Infectious Disease"/>
            <person name="Wu L."/>
            <person name="Ma J."/>
        </authorList>
    </citation>
    <scope>NUCLEOTIDE SEQUENCE [LARGE SCALE GENOMIC DNA]</scope>
    <source>
        <strain evidence="8">JCM 19212</strain>
    </source>
</reference>
<accession>A0ABP9LLY0</accession>
<dbReference type="InterPro" id="IPR003154">
    <property type="entry name" value="S1/P1nuclease"/>
</dbReference>
<keyword evidence="2" id="KW-0479">Metal-binding</keyword>
<keyword evidence="3" id="KW-0255">Endonuclease</keyword>
<dbReference type="PANTHER" id="PTHR33146:SF26">
    <property type="entry name" value="ENDONUCLEASE 4"/>
    <property type="match status" value="1"/>
</dbReference>